<evidence type="ECO:0000256" key="1">
    <source>
        <dbReference type="SAM" id="MobiDB-lite"/>
    </source>
</evidence>
<dbReference type="AlphaFoldDB" id="A0A367ISF8"/>
<dbReference type="EMBL" id="PJQM01005910">
    <property type="protein sequence ID" value="RCH80603.1"/>
    <property type="molecule type" value="Genomic_DNA"/>
</dbReference>
<sequence>MENDKENINTSQDRVESLAKEYFFVQVECSGNEQLSDVKKKLAKTRKLSQSSSGVEQKEIIENDKVFVSDNGQSVGSIIKTMAVNLRQSYHQLDVNKKAVVSLGLNSIIDLSFQYPGAQAPLFSHKQWLQLQKKYKPKNYNTSIYSDIITILKPIFASFNRKKNFDQNWKTIYTKAKELAAQHDPELDTDEADVSFCIHFILQILTAIKHQPSLFNDTVNNSEWDYIVKFWGVVIERLFFFTGLRLKWGDTHLTLIDTVKDMSLKVDLRILHDGIKQRYNIENEVGVVEVAEEDPGDAKFNGDRCKVLIENKAIIDRYLLDGCFVDSVDSLQICGLEIFLINLTLEDQGLYVGTQFYHSVVNNSLDSLEKYMELAFTLLCFRDNCVEINNKYESHIISLRTQKKSAKRPASQIMDDGLTTKQTWIRGSWNPPRTTKSQPPPEPSKLCFEGS</sequence>
<organism evidence="2 3">
    <name type="scientific">Rhizopus stolonifer</name>
    <name type="common">Rhizopus nigricans</name>
    <dbReference type="NCBI Taxonomy" id="4846"/>
    <lineage>
        <taxon>Eukaryota</taxon>
        <taxon>Fungi</taxon>
        <taxon>Fungi incertae sedis</taxon>
        <taxon>Mucoromycota</taxon>
        <taxon>Mucoromycotina</taxon>
        <taxon>Mucoromycetes</taxon>
        <taxon>Mucorales</taxon>
        <taxon>Mucorineae</taxon>
        <taxon>Rhizopodaceae</taxon>
        <taxon>Rhizopus</taxon>
    </lineage>
</organism>
<dbReference type="Proteomes" id="UP000253551">
    <property type="component" value="Unassembled WGS sequence"/>
</dbReference>
<proteinExistence type="predicted"/>
<name>A0A367ISF8_RHIST</name>
<keyword evidence="3" id="KW-1185">Reference proteome</keyword>
<evidence type="ECO:0000313" key="3">
    <source>
        <dbReference type="Proteomes" id="UP000253551"/>
    </source>
</evidence>
<protein>
    <submittedName>
        <fullName evidence="2">Uncharacterized protein</fullName>
    </submittedName>
</protein>
<dbReference type="OrthoDB" id="2234393at2759"/>
<feature type="compositionally biased region" description="Polar residues" evidence="1">
    <location>
        <begin position="424"/>
        <end position="437"/>
    </location>
</feature>
<feature type="region of interest" description="Disordered" evidence="1">
    <location>
        <begin position="424"/>
        <end position="451"/>
    </location>
</feature>
<gene>
    <name evidence="2" type="ORF">CU098_003330</name>
</gene>
<reference evidence="2 3" key="1">
    <citation type="journal article" date="2018" name="G3 (Bethesda)">
        <title>Phylogenetic and Phylogenomic Definition of Rhizopus Species.</title>
        <authorList>
            <person name="Gryganskyi A.P."/>
            <person name="Golan J."/>
            <person name="Dolatabadi S."/>
            <person name="Mondo S."/>
            <person name="Robb S."/>
            <person name="Idnurm A."/>
            <person name="Muszewska A."/>
            <person name="Steczkiewicz K."/>
            <person name="Masonjones S."/>
            <person name="Liao H.L."/>
            <person name="Gajdeczka M.T."/>
            <person name="Anike F."/>
            <person name="Vuek A."/>
            <person name="Anishchenko I.M."/>
            <person name="Voigt K."/>
            <person name="de Hoog G.S."/>
            <person name="Smith M.E."/>
            <person name="Heitman J."/>
            <person name="Vilgalys R."/>
            <person name="Stajich J.E."/>
        </authorList>
    </citation>
    <scope>NUCLEOTIDE SEQUENCE [LARGE SCALE GENOMIC DNA]</scope>
    <source>
        <strain evidence="2 3">LSU 92-RS-03</strain>
    </source>
</reference>
<comment type="caution">
    <text evidence="2">The sequence shown here is derived from an EMBL/GenBank/DDBJ whole genome shotgun (WGS) entry which is preliminary data.</text>
</comment>
<evidence type="ECO:0000313" key="2">
    <source>
        <dbReference type="EMBL" id="RCH80603.1"/>
    </source>
</evidence>
<accession>A0A367ISF8</accession>